<dbReference type="GO" id="GO:0006357">
    <property type="term" value="P:regulation of transcription by RNA polymerase II"/>
    <property type="evidence" value="ECO:0007669"/>
    <property type="project" value="InterPro"/>
</dbReference>
<dbReference type="InterPro" id="IPR043198">
    <property type="entry name" value="Cyclin/Ssn8"/>
</dbReference>
<evidence type="ECO:0000313" key="3">
    <source>
        <dbReference type="EMBL" id="ABN67157.2"/>
    </source>
</evidence>
<feature type="non-terminal residue" evidence="3">
    <location>
        <position position="1"/>
    </location>
</feature>
<dbReference type="SMART" id="SM00385">
    <property type="entry name" value="CYCLIN"/>
    <property type="match status" value="1"/>
</dbReference>
<name>A3LVP2_PICST</name>
<accession>A3LVP2</accession>
<keyword evidence="4" id="KW-1185">Reference proteome</keyword>
<dbReference type="AlphaFoldDB" id="A3LVP2"/>
<dbReference type="EMBL" id="CP000499">
    <property type="protein sequence ID" value="ABN67157.2"/>
    <property type="molecule type" value="Genomic_DNA"/>
</dbReference>
<feature type="domain" description="Cyclin-like" evidence="2">
    <location>
        <begin position="36"/>
        <end position="135"/>
    </location>
</feature>
<dbReference type="InParanoid" id="A3LVP2"/>
<dbReference type="Pfam" id="PF00134">
    <property type="entry name" value="Cyclin_N"/>
    <property type="match status" value="1"/>
</dbReference>
<dbReference type="InterPro" id="IPR006671">
    <property type="entry name" value="Cyclin_N"/>
</dbReference>
<dbReference type="GO" id="GO:0016538">
    <property type="term" value="F:cyclin-dependent protein serine/threonine kinase regulator activity"/>
    <property type="evidence" value="ECO:0007669"/>
    <property type="project" value="InterPro"/>
</dbReference>
<dbReference type="Proteomes" id="UP000002258">
    <property type="component" value="Chromosome 5"/>
</dbReference>
<dbReference type="Gene3D" id="1.10.472.10">
    <property type="entry name" value="Cyclin-like"/>
    <property type="match status" value="1"/>
</dbReference>
<dbReference type="SUPFAM" id="SSF47954">
    <property type="entry name" value="Cyclin-like"/>
    <property type="match status" value="1"/>
</dbReference>
<sequence>NTWLFSEESFLAQSPSRVQYKMSVSQELKTRESVHDFLIRLGQALKLDARTILAATIYVNRYYMRMPITSSKYYVASAAIAISCKLNDTYRQPDKIALHACNIKNPHPSRPVDEQSDMFWRWRDQLLFREELILKTLNFDLNVDLPYSIRDELLDNDNTEEPDTRKSDIIKNTVSLIEMLSSLPILVAFDMETVFGTALLIVTKEAATKFKEPKLSLPKYYLRIHLRVDSSMCYECYSYILKLLKFSEKDPQCHSNKQLVKRLHTVDKQTFATIAGESEDETE</sequence>
<dbReference type="STRING" id="322104.A3LVP2"/>
<proteinExistence type="inferred from homology"/>
<evidence type="ECO:0000313" key="4">
    <source>
        <dbReference type="Proteomes" id="UP000002258"/>
    </source>
</evidence>
<dbReference type="RefSeq" id="XP_001385186.2">
    <property type="nucleotide sequence ID" value="XM_001385149.1"/>
</dbReference>
<evidence type="ECO:0000256" key="1">
    <source>
        <dbReference type="RuleBase" id="RU000383"/>
    </source>
</evidence>
<protein>
    <recommendedName>
        <fullName evidence="2">Cyclin-like domain-containing protein</fullName>
    </recommendedName>
</protein>
<dbReference type="InterPro" id="IPR036915">
    <property type="entry name" value="Cyclin-like_sf"/>
</dbReference>
<dbReference type="HOGENOM" id="CLU_039185_0_0_1"/>
<keyword evidence="1" id="KW-0195">Cyclin</keyword>
<evidence type="ECO:0000259" key="2">
    <source>
        <dbReference type="SMART" id="SM00385"/>
    </source>
</evidence>
<dbReference type="eggNOG" id="KOG0834">
    <property type="taxonomic scope" value="Eukaryota"/>
</dbReference>
<dbReference type="PANTHER" id="PTHR10026">
    <property type="entry name" value="CYCLIN"/>
    <property type="match status" value="1"/>
</dbReference>
<dbReference type="InterPro" id="IPR013763">
    <property type="entry name" value="Cyclin-like_dom"/>
</dbReference>
<comment type="similarity">
    <text evidence="1">Belongs to the cyclin family.</text>
</comment>
<reference evidence="3 4" key="1">
    <citation type="journal article" date="2007" name="Nat. Biotechnol.">
        <title>Genome sequence of the lignocellulose-bioconverting and xylose-fermenting yeast Pichia stipitis.</title>
        <authorList>
            <person name="Jeffries T.W."/>
            <person name="Grigoriev I.V."/>
            <person name="Grimwood J."/>
            <person name="Laplaza J.M."/>
            <person name="Aerts A."/>
            <person name="Salamov A."/>
            <person name="Schmutz J."/>
            <person name="Lindquist E."/>
            <person name="Dehal P."/>
            <person name="Shapiro H."/>
            <person name="Jin Y.S."/>
            <person name="Passoth V."/>
            <person name="Richardson P.M."/>
        </authorList>
    </citation>
    <scope>NUCLEOTIDE SEQUENCE [LARGE SCALE GENOMIC DNA]</scope>
    <source>
        <strain evidence="4">ATCC 58785 / CBS 6054 / NBRC 10063 / NRRL Y-11545</strain>
    </source>
</reference>
<organism evidence="3 4">
    <name type="scientific">Scheffersomyces stipitis (strain ATCC 58785 / CBS 6054 / NBRC 10063 / NRRL Y-11545)</name>
    <name type="common">Yeast</name>
    <name type="synonym">Pichia stipitis</name>
    <dbReference type="NCBI Taxonomy" id="322104"/>
    <lineage>
        <taxon>Eukaryota</taxon>
        <taxon>Fungi</taxon>
        <taxon>Dikarya</taxon>
        <taxon>Ascomycota</taxon>
        <taxon>Saccharomycotina</taxon>
        <taxon>Pichiomycetes</taxon>
        <taxon>Debaryomycetaceae</taxon>
        <taxon>Scheffersomyces</taxon>
    </lineage>
</organism>
<dbReference type="OrthoDB" id="25002at2759"/>
<dbReference type="GeneID" id="4839585"/>
<dbReference type="KEGG" id="pic:PICST_60868"/>
<gene>
    <name evidence="3" type="ORF">PICST_60868</name>
</gene>
<dbReference type="OMA" id="NTWLFSE"/>